<reference evidence="4 5" key="1">
    <citation type="submission" date="2016-10" db="EMBL/GenBank/DDBJ databases">
        <authorList>
            <person name="de Groot N.N."/>
        </authorList>
    </citation>
    <scope>NUCLEOTIDE SEQUENCE [LARGE SCALE GENOMIC DNA]</scope>
    <source>
        <strain evidence="4 5">DSM 19547</strain>
    </source>
</reference>
<comment type="similarity">
    <text evidence="1 3">Belongs to the RelE toxin family.</text>
</comment>
<keyword evidence="2" id="KW-1277">Toxin-antitoxin system</keyword>
<protein>
    <recommendedName>
        <fullName evidence="3">Toxin</fullName>
    </recommendedName>
</protein>
<accession>A0A1I5UBQ7</accession>
<evidence type="ECO:0000313" key="5">
    <source>
        <dbReference type="Proteomes" id="UP000199356"/>
    </source>
</evidence>
<evidence type="ECO:0000256" key="3">
    <source>
        <dbReference type="PIRNR" id="PIRNR029218"/>
    </source>
</evidence>
<organism evidence="4 5">
    <name type="scientific">Tranquillimonas alkanivorans</name>
    <dbReference type="NCBI Taxonomy" id="441119"/>
    <lineage>
        <taxon>Bacteria</taxon>
        <taxon>Pseudomonadati</taxon>
        <taxon>Pseudomonadota</taxon>
        <taxon>Alphaproteobacteria</taxon>
        <taxon>Rhodobacterales</taxon>
        <taxon>Roseobacteraceae</taxon>
        <taxon>Tranquillimonas</taxon>
    </lineage>
</organism>
<gene>
    <name evidence="4" type="ORF">SAMN04488047_1193</name>
</gene>
<name>A0A1I5UBQ7_9RHOB</name>
<dbReference type="Pfam" id="PF05016">
    <property type="entry name" value="ParE_toxin"/>
    <property type="match status" value="1"/>
</dbReference>
<dbReference type="InterPro" id="IPR051803">
    <property type="entry name" value="TA_system_RelE-like_toxin"/>
</dbReference>
<proteinExistence type="inferred from homology"/>
<dbReference type="RefSeq" id="WP_093424567.1">
    <property type="nucleotide sequence ID" value="NZ_FOXA01000019.1"/>
</dbReference>
<dbReference type="Proteomes" id="UP000199356">
    <property type="component" value="Unassembled WGS sequence"/>
</dbReference>
<keyword evidence="5" id="KW-1185">Reference proteome</keyword>
<dbReference type="EMBL" id="FOXA01000019">
    <property type="protein sequence ID" value="SFP92397.1"/>
    <property type="molecule type" value="Genomic_DNA"/>
</dbReference>
<dbReference type="OrthoDB" id="7173315at2"/>
<evidence type="ECO:0000256" key="2">
    <source>
        <dbReference type="ARBA" id="ARBA00022649"/>
    </source>
</evidence>
<evidence type="ECO:0000313" key="4">
    <source>
        <dbReference type="EMBL" id="SFP92397.1"/>
    </source>
</evidence>
<dbReference type="AlphaFoldDB" id="A0A1I5UBQ7"/>
<dbReference type="InterPro" id="IPR035093">
    <property type="entry name" value="RelE/ParE_toxin_dom_sf"/>
</dbReference>
<sequence length="103" mass="11752">MALEQVRLTPLAEDDLAEIWSYSAETWSDEQADGYIDGLFDTMTLLAGRPQMARERTEFDPPVRIHPSRRHLIVYLAERDGILVVRVLGARQDWAAILQDLDA</sequence>
<dbReference type="PANTHER" id="PTHR33755:SF9">
    <property type="entry name" value="TOXIN PARE1"/>
    <property type="match status" value="1"/>
</dbReference>
<dbReference type="PIRSF" id="PIRSF029218">
    <property type="entry name" value="ParE"/>
    <property type="match status" value="1"/>
</dbReference>
<evidence type="ECO:0000256" key="1">
    <source>
        <dbReference type="ARBA" id="ARBA00006226"/>
    </source>
</evidence>
<dbReference type="InterPro" id="IPR028344">
    <property type="entry name" value="ParE1/4"/>
</dbReference>
<dbReference type="Gene3D" id="3.30.2310.20">
    <property type="entry name" value="RelE-like"/>
    <property type="match status" value="1"/>
</dbReference>
<dbReference type="PANTHER" id="PTHR33755">
    <property type="entry name" value="TOXIN PARE1-RELATED"/>
    <property type="match status" value="1"/>
</dbReference>
<dbReference type="InterPro" id="IPR007712">
    <property type="entry name" value="RelE/ParE_toxin"/>
</dbReference>
<dbReference type="STRING" id="441119.SAMN04488047_1193"/>